<dbReference type="InterPro" id="IPR050382">
    <property type="entry name" value="MFS_Na/Anion_cotransporter"/>
</dbReference>
<dbReference type="CDD" id="cd17319">
    <property type="entry name" value="MFS_ExuT_GudP_like"/>
    <property type="match status" value="1"/>
</dbReference>
<dbReference type="eggNOG" id="COG2271">
    <property type="taxonomic scope" value="Bacteria"/>
</dbReference>
<feature type="transmembrane region" description="Helical" evidence="5">
    <location>
        <begin position="387"/>
        <end position="408"/>
    </location>
</feature>
<keyword evidence="4 5" id="KW-0472">Membrane</keyword>
<feature type="transmembrane region" description="Helical" evidence="5">
    <location>
        <begin position="227"/>
        <end position="246"/>
    </location>
</feature>
<dbReference type="SUPFAM" id="SSF103473">
    <property type="entry name" value="MFS general substrate transporter"/>
    <property type="match status" value="1"/>
</dbReference>
<dbReference type="Proteomes" id="UP000000844">
    <property type="component" value="Chromosome"/>
</dbReference>
<dbReference type="RefSeq" id="WP_013020265.1">
    <property type="nucleotide sequence ID" value="NC_013947.1"/>
</dbReference>
<dbReference type="InterPro" id="IPR020846">
    <property type="entry name" value="MFS_dom"/>
</dbReference>
<accession>D3QAP8</accession>
<feature type="transmembrane region" description="Helical" evidence="5">
    <location>
        <begin position="44"/>
        <end position="63"/>
    </location>
</feature>
<evidence type="ECO:0000256" key="4">
    <source>
        <dbReference type="ARBA" id="ARBA00023136"/>
    </source>
</evidence>
<dbReference type="KEGG" id="sna:Snas_5058"/>
<dbReference type="InterPro" id="IPR011701">
    <property type="entry name" value="MFS"/>
</dbReference>
<dbReference type="HOGENOM" id="CLU_001265_5_1_11"/>
<evidence type="ECO:0000313" key="7">
    <source>
        <dbReference type="EMBL" id="ADD44694.1"/>
    </source>
</evidence>
<evidence type="ECO:0000256" key="2">
    <source>
        <dbReference type="ARBA" id="ARBA00022692"/>
    </source>
</evidence>
<keyword evidence="2 5" id="KW-0812">Transmembrane</keyword>
<evidence type="ECO:0000256" key="3">
    <source>
        <dbReference type="ARBA" id="ARBA00022989"/>
    </source>
</evidence>
<feature type="transmembrane region" description="Helical" evidence="5">
    <location>
        <begin position="75"/>
        <end position="93"/>
    </location>
</feature>
<dbReference type="InterPro" id="IPR036259">
    <property type="entry name" value="MFS_trans_sf"/>
</dbReference>
<organism evidence="7 8">
    <name type="scientific">Stackebrandtia nassauensis (strain DSM 44728 / CIP 108903 / NRRL B-16338 / NBRC 102104 / LLR-40K-21)</name>
    <dbReference type="NCBI Taxonomy" id="446470"/>
    <lineage>
        <taxon>Bacteria</taxon>
        <taxon>Bacillati</taxon>
        <taxon>Actinomycetota</taxon>
        <taxon>Actinomycetes</taxon>
        <taxon>Glycomycetales</taxon>
        <taxon>Glycomycetaceae</taxon>
        <taxon>Stackebrandtia</taxon>
    </lineage>
</organism>
<evidence type="ECO:0000256" key="5">
    <source>
        <dbReference type="SAM" id="Phobius"/>
    </source>
</evidence>
<dbReference type="GO" id="GO:0022857">
    <property type="term" value="F:transmembrane transporter activity"/>
    <property type="evidence" value="ECO:0007669"/>
    <property type="project" value="InterPro"/>
</dbReference>
<dbReference type="GO" id="GO:0005886">
    <property type="term" value="C:plasma membrane"/>
    <property type="evidence" value="ECO:0007669"/>
    <property type="project" value="UniProtKB-SubCell"/>
</dbReference>
<dbReference type="PANTHER" id="PTHR11662">
    <property type="entry name" value="SOLUTE CARRIER FAMILY 17"/>
    <property type="match status" value="1"/>
</dbReference>
<evidence type="ECO:0000259" key="6">
    <source>
        <dbReference type="PROSITE" id="PS50850"/>
    </source>
</evidence>
<feature type="transmembrane region" description="Helical" evidence="5">
    <location>
        <begin position="143"/>
        <end position="176"/>
    </location>
</feature>
<feature type="domain" description="Major facilitator superfamily (MFS) profile" evidence="6">
    <location>
        <begin position="5"/>
        <end position="413"/>
    </location>
</feature>
<sequence length="425" mass="45595">MRWAIIWLAFVGLTVNYLDRASISVALPFLGEDIHLTKTQEGLILAAFFWTYDFFQLAAGWYVDKVGPRRAFTIAAVWWSIFTAVTAAVHSFWTLVAARLLLGAGESPAPATSAKVVATWFPKRERGLATGIWDSGSRVGAVIAIPLVTGIIALAGWRVTFVIIGILGLAWALGWWKAYRDPAQHPKVSAAELEYINEGGARTADNDAEGAAKLPWRKLFGYRTVRGMMLGFFCLNSVIYFFITFFPSYLVDERGFSLLKLGFFGMIPGICAVVSGWLGGWVADRAIRRGVSVTRVRKTVIVVGMVGGSVIIAAVLVPQAWMALALLSLSYASLTFAGTGIWSLPADVAPSSAHVASIGGIQNFASNFAGILTPIMVGYLVDTTGSFVIPLSVIGGIALLGALNYLFVVGRIEPLPVPAAAIAKS</sequence>
<keyword evidence="8" id="KW-1185">Reference proteome</keyword>
<evidence type="ECO:0000313" key="8">
    <source>
        <dbReference type="Proteomes" id="UP000000844"/>
    </source>
</evidence>
<dbReference type="PROSITE" id="PS50850">
    <property type="entry name" value="MFS"/>
    <property type="match status" value="1"/>
</dbReference>
<feature type="transmembrane region" description="Helical" evidence="5">
    <location>
        <begin position="364"/>
        <end position="381"/>
    </location>
</feature>
<evidence type="ECO:0000256" key="1">
    <source>
        <dbReference type="ARBA" id="ARBA00004651"/>
    </source>
</evidence>
<protein>
    <submittedName>
        <fullName evidence="7">Major facilitator superfamily MFS_1</fullName>
    </submittedName>
</protein>
<feature type="transmembrane region" description="Helical" evidence="5">
    <location>
        <begin position="258"/>
        <end position="278"/>
    </location>
</feature>
<dbReference type="EMBL" id="CP001778">
    <property type="protein sequence ID" value="ADD44694.1"/>
    <property type="molecule type" value="Genomic_DNA"/>
</dbReference>
<dbReference type="PANTHER" id="PTHR11662:SF399">
    <property type="entry name" value="FI19708P1-RELATED"/>
    <property type="match status" value="1"/>
</dbReference>
<comment type="subcellular location">
    <subcellularLocation>
        <location evidence="1">Cell membrane</location>
        <topology evidence="1">Multi-pass membrane protein</topology>
    </subcellularLocation>
</comment>
<name>D3QAP8_STANL</name>
<dbReference type="Pfam" id="PF07690">
    <property type="entry name" value="MFS_1"/>
    <property type="match status" value="1"/>
</dbReference>
<reference evidence="7 8" key="1">
    <citation type="journal article" date="2009" name="Stand. Genomic Sci.">
        <title>Complete genome sequence of Stackebrandtia nassauensis type strain (LLR-40K-21).</title>
        <authorList>
            <person name="Munk C."/>
            <person name="Lapidus A."/>
            <person name="Copeland A."/>
            <person name="Jando M."/>
            <person name="Mayilraj S."/>
            <person name="Glavina Del Rio T."/>
            <person name="Nolan M."/>
            <person name="Chen F."/>
            <person name="Lucas S."/>
            <person name="Tice H."/>
            <person name="Cheng J.F."/>
            <person name="Han C."/>
            <person name="Detter J.C."/>
            <person name="Bruce D."/>
            <person name="Goodwin L."/>
            <person name="Chain P."/>
            <person name="Pitluck S."/>
            <person name="Goker M."/>
            <person name="Ovchinikova G."/>
            <person name="Pati A."/>
            <person name="Ivanova N."/>
            <person name="Mavromatis K."/>
            <person name="Chen A."/>
            <person name="Palaniappan K."/>
            <person name="Land M."/>
            <person name="Hauser L."/>
            <person name="Chang Y.J."/>
            <person name="Jeffries C.D."/>
            <person name="Bristow J."/>
            <person name="Eisen J.A."/>
            <person name="Markowitz V."/>
            <person name="Hugenholtz P."/>
            <person name="Kyrpides N.C."/>
            <person name="Klenk H.P."/>
        </authorList>
    </citation>
    <scope>NUCLEOTIDE SEQUENCE [LARGE SCALE GENOMIC DNA]</scope>
    <source>
        <strain evidence="8">DSM 44728 / CIP 108903 / NRRL B-16338 / NBRC 102104 / LLR-40K-21</strain>
    </source>
</reference>
<dbReference type="Gene3D" id="1.20.1250.20">
    <property type="entry name" value="MFS general substrate transporter like domains"/>
    <property type="match status" value="2"/>
</dbReference>
<proteinExistence type="predicted"/>
<gene>
    <name evidence="7" type="ordered locus">Snas_5058</name>
</gene>
<feature type="transmembrane region" description="Helical" evidence="5">
    <location>
        <begin position="299"/>
        <end position="317"/>
    </location>
</feature>
<dbReference type="STRING" id="446470.Snas_5058"/>
<keyword evidence="3 5" id="KW-1133">Transmembrane helix</keyword>
<dbReference type="AlphaFoldDB" id="D3QAP8"/>